<reference evidence="2 3" key="1">
    <citation type="journal article" date="2012" name="J. Bacteriol.">
        <title>Genome sequences of type strains of seven species of the marine bacterium Pseudoalteromonas.</title>
        <authorList>
            <person name="Xie B.B."/>
            <person name="Shu Y.L."/>
            <person name="Qin Q.L."/>
            <person name="Rong J.C."/>
            <person name="Zhang X.Y."/>
            <person name="Chen X.L."/>
            <person name="Shi M."/>
            <person name="He H.L."/>
            <person name="Zhou B.C."/>
            <person name="Zhang Y.Z."/>
        </authorList>
    </citation>
    <scope>NUCLEOTIDE SEQUENCE [LARGE SCALE GENOMIC DNA]</scope>
    <source>
        <strain evidence="2 3">A 37-1-2</strain>
    </source>
</reference>
<evidence type="ECO:0000313" key="2">
    <source>
        <dbReference type="EMBL" id="ATC88788.1"/>
    </source>
</evidence>
<dbReference type="Proteomes" id="UP000016505">
    <property type="component" value="Chromosome II"/>
</dbReference>
<dbReference type="RefSeq" id="WP_010553050.1">
    <property type="nucleotide sequence ID" value="NZ_CP011026.1"/>
</dbReference>
<proteinExistence type="predicted"/>
<name>A0A290S9H1_9GAMM</name>
<feature type="transmembrane region" description="Helical" evidence="1">
    <location>
        <begin position="260"/>
        <end position="281"/>
    </location>
</feature>
<dbReference type="EMBL" id="CP011026">
    <property type="protein sequence ID" value="ATC88788.1"/>
    <property type="molecule type" value="Genomic_DNA"/>
</dbReference>
<keyword evidence="1" id="KW-1133">Transmembrane helix</keyword>
<dbReference type="OrthoDB" id="4547866at2"/>
<protein>
    <recommendedName>
        <fullName evidence="4">Dialkylrecorsinol condensing enzyme</fullName>
    </recommendedName>
</protein>
<evidence type="ECO:0000256" key="1">
    <source>
        <dbReference type="SAM" id="Phobius"/>
    </source>
</evidence>
<dbReference type="SUPFAM" id="SSF52218">
    <property type="entry name" value="Flavoproteins"/>
    <property type="match status" value="1"/>
</dbReference>
<dbReference type="KEGG" id="part:PARC_b0607"/>
<accession>A0A290S9H1</accession>
<keyword evidence="1" id="KW-0472">Membrane</keyword>
<organism evidence="2 3">
    <name type="scientific">Pseudoalteromonas arctica A 37-1-2</name>
    <dbReference type="NCBI Taxonomy" id="1117313"/>
    <lineage>
        <taxon>Bacteria</taxon>
        <taxon>Pseudomonadati</taxon>
        <taxon>Pseudomonadota</taxon>
        <taxon>Gammaproteobacteria</taxon>
        <taxon>Alteromonadales</taxon>
        <taxon>Pseudoalteromonadaceae</taxon>
        <taxon>Pseudoalteromonas</taxon>
    </lineage>
</organism>
<dbReference type="AlphaFoldDB" id="A0A290S9H1"/>
<dbReference type="InterPro" id="IPR029039">
    <property type="entry name" value="Flavoprotein-like_sf"/>
</dbReference>
<evidence type="ECO:0000313" key="3">
    <source>
        <dbReference type="Proteomes" id="UP000016505"/>
    </source>
</evidence>
<gene>
    <name evidence="2" type="ORF">PARC_b0607</name>
</gene>
<sequence length="306" mass="34416">MHKVLVIHYSQTGQLTKIADSIVKPLQNDDEITVDYLNLKPEKEYPFPWPFLTFFHIFPECVKMTPQPMEVVEPDHSDYDLIILTYQVWFLSPSLPISSFMQSPQAGKLLNNKPVITVIGCRGMWLSAQEKMKQLLKNVNANLIDNVVLSDECGTGFSFLATPLWMFTGKKKPVSWVPAAGIAEKEIIDASRFGIAIKKSINNLPNTQQLQHSVLKGLGAVKVNERFIASERVGQHSFKIWSKILTALGPMHSKRRSCGLIIYVLFLLTLIITVVPITAIIKKLIAPLTRKKIAKQKAYFAEPSGE</sequence>
<keyword evidence="1" id="KW-0812">Transmembrane</keyword>
<dbReference type="Gene3D" id="3.40.50.360">
    <property type="match status" value="1"/>
</dbReference>
<evidence type="ECO:0008006" key="4">
    <source>
        <dbReference type="Google" id="ProtNLM"/>
    </source>
</evidence>